<feature type="chain" id="PRO_5035451750" description="Serine protease" evidence="2">
    <location>
        <begin position="23"/>
        <end position="633"/>
    </location>
</feature>
<evidence type="ECO:0008006" key="5">
    <source>
        <dbReference type="Google" id="ProtNLM"/>
    </source>
</evidence>
<protein>
    <recommendedName>
        <fullName evidence="5">Serine protease</fullName>
    </recommendedName>
</protein>
<sequence>MTRCKPSYVWALSCLLLLGVQAKLQIQEDATNSQSRLRSLSLGMGCPEFLSSYYESNASDKQPFRSFTITKGSAYGYVAVHFSKLWLPKGASVILRGVEGYDRQDVTFNLTDAFRSGVKYEDVYAPPVLAKEFRIEFYRDQGPAKGKKIDFSDGGCHGFIVDWYHYVLVDSERNITPSREATCAQDNSEEAVCAYEQSSTRTSYLASQAVARLLIQKDVDKQAACTGWLLGSEGHLITNYHCVKNQDEASSTTVEFMADATKCSESCTEWGTCQGTVEAISTKLIQANEELDYALLLLQTDVDLPKKYGFLRLKTTQGHQGQEVYIPQHPMYYGKRISTLDDYGNHITIRDINATGCNSAGYSYNGDTQAGSSGSPVIDAQDHGVVALHHCGQSCANTGIPSVSIISDLKSNNVLPALAIDPGDNMNAEYFPDFHPREAVAAVNLTTWLKFDGAVHISSDGTSVGIDQFEFELREDAEIAIDVMSAEISDDGTYVDLNHDCQATYMDAIIFLFSKDNPKALLIKDDDNDNKGRSDGSVSARDPYLRTFLKNGTYVLAIASMPATSVDAYNGQSLVQDPPEIYSCVKSGKDGSYQIKFLGPEFLPPESMSFKRLPQSVTIPGTCDVPAEAICAF</sequence>
<dbReference type="InterPro" id="IPR043504">
    <property type="entry name" value="Peptidase_S1_PA_chymotrypsin"/>
</dbReference>
<dbReference type="Gene3D" id="2.40.10.10">
    <property type="entry name" value="Trypsin-like serine proteases"/>
    <property type="match status" value="2"/>
</dbReference>
<keyword evidence="1" id="KW-0843">Virulence</keyword>
<dbReference type="PANTHER" id="PTHR36234">
    <property type="entry name" value="LYSYL ENDOPEPTIDASE"/>
    <property type="match status" value="1"/>
</dbReference>
<reference evidence="3" key="1">
    <citation type="submission" date="2019-03" db="EMBL/GenBank/DDBJ databases">
        <title>Long read genome sequence of the mycoparasitic Pythium oligandrum ATCC 38472 isolated from sugarbeet rhizosphere.</title>
        <authorList>
            <person name="Gaulin E."/>
        </authorList>
    </citation>
    <scope>NUCLEOTIDE SEQUENCE</scope>
    <source>
        <strain evidence="3">ATCC 38472_TT</strain>
    </source>
</reference>
<dbReference type="Pfam" id="PF13365">
    <property type="entry name" value="Trypsin_2"/>
    <property type="match status" value="1"/>
</dbReference>
<feature type="signal peptide" evidence="2">
    <location>
        <begin position="1"/>
        <end position="22"/>
    </location>
</feature>
<dbReference type="InterPro" id="IPR009003">
    <property type="entry name" value="Peptidase_S1_PA"/>
</dbReference>
<evidence type="ECO:0000256" key="1">
    <source>
        <dbReference type="ARBA" id="ARBA00023026"/>
    </source>
</evidence>
<dbReference type="AlphaFoldDB" id="A0A8K1FH00"/>
<keyword evidence="4" id="KW-1185">Reference proteome</keyword>
<dbReference type="Proteomes" id="UP000794436">
    <property type="component" value="Unassembled WGS sequence"/>
</dbReference>
<accession>A0A8K1FH00</accession>
<dbReference type="EMBL" id="SPLM01000110">
    <property type="protein sequence ID" value="TMW59237.1"/>
    <property type="molecule type" value="Genomic_DNA"/>
</dbReference>
<keyword evidence="2" id="KW-0732">Signal</keyword>
<organism evidence="3 4">
    <name type="scientific">Pythium oligandrum</name>
    <name type="common">Mycoparasitic fungus</name>
    <dbReference type="NCBI Taxonomy" id="41045"/>
    <lineage>
        <taxon>Eukaryota</taxon>
        <taxon>Sar</taxon>
        <taxon>Stramenopiles</taxon>
        <taxon>Oomycota</taxon>
        <taxon>Peronosporomycetes</taxon>
        <taxon>Pythiales</taxon>
        <taxon>Pythiaceae</taxon>
        <taxon>Pythium</taxon>
    </lineage>
</organism>
<dbReference type="OrthoDB" id="100767at2759"/>
<gene>
    <name evidence="3" type="ORF">Poli38472_007382</name>
</gene>
<proteinExistence type="predicted"/>
<comment type="caution">
    <text evidence="3">The sequence shown here is derived from an EMBL/GenBank/DDBJ whole genome shotgun (WGS) entry which is preliminary data.</text>
</comment>
<dbReference type="PANTHER" id="PTHR36234:SF5">
    <property type="entry name" value="LYSYL ENDOPEPTIDASE"/>
    <property type="match status" value="1"/>
</dbReference>
<dbReference type="SUPFAM" id="SSF50494">
    <property type="entry name" value="Trypsin-like serine proteases"/>
    <property type="match status" value="1"/>
</dbReference>
<dbReference type="NCBIfam" id="NF038127">
    <property type="entry name" value="FDP_fam"/>
    <property type="match status" value="1"/>
</dbReference>
<evidence type="ECO:0000256" key="2">
    <source>
        <dbReference type="SAM" id="SignalP"/>
    </source>
</evidence>
<evidence type="ECO:0000313" key="4">
    <source>
        <dbReference type="Proteomes" id="UP000794436"/>
    </source>
</evidence>
<name>A0A8K1FH00_PYTOL</name>
<evidence type="ECO:0000313" key="3">
    <source>
        <dbReference type="EMBL" id="TMW59237.1"/>
    </source>
</evidence>